<feature type="transmembrane region" description="Helical" evidence="1">
    <location>
        <begin position="93"/>
        <end position="116"/>
    </location>
</feature>
<name>A0A316FCH1_9ACTN</name>
<evidence type="ECO:0000313" key="3">
    <source>
        <dbReference type="Proteomes" id="UP000245697"/>
    </source>
</evidence>
<dbReference type="AlphaFoldDB" id="A0A316FCH1"/>
<keyword evidence="3" id="KW-1185">Reference proteome</keyword>
<feature type="transmembrane region" description="Helical" evidence="1">
    <location>
        <begin position="18"/>
        <end position="39"/>
    </location>
</feature>
<dbReference type="EMBL" id="QGGR01000011">
    <property type="protein sequence ID" value="PWK45176.1"/>
    <property type="molecule type" value="Genomic_DNA"/>
</dbReference>
<keyword evidence="1" id="KW-1133">Transmembrane helix</keyword>
<reference evidence="2 3" key="1">
    <citation type="submission" date="2018-05" db="EMBL/GenBank/DDBJ databases">
        <title>Genomic Encyclopedia of Archaeal and Bacterial Type Strains, Phase II (KMG-II): from individual species to whole genera.</title>
        <authorList>
            <person name="Goeker M."/>
        </authorList>
    </citation>
    <scope>NUCLEOTIDE SEQUENCE [LARGE SCALE GENOMIC DNA]</scope>
    <source>
        <strain evidence="2 3">DSM 45184</strain>
    </source>
</reference>
<evidence type="ECO:0000256" key="1">
    <source>
        <dbReference type="SAM" id="Phobius"/>
    </source>
</evidence>
<protein>
    <submittedName>
        <fullName evidence="2">Uncharacterized protein</fullName>
    </submittedName>
</protein>
<keyword evidence="1" id="KW-0472">Membrane</keyword>
<gene>
    <name evidence="2" type="ORF">BC793_111150</name>
</gene>
<dbReference type="Proteomes" id="UP000245697">
    <property type="component" value="Unassembled WGS sequence"/>
</dbReference>
<accession>A0A316FCH1</accession>
<proteinExistence type="predicted"/>
<feature type="transmembrane region" description="Helical" evidence="1">
    <location>
        <begin position="60"/>
        <end position="81"/>
    </location>
</feature>
<sequence length="254" mass="28323">MGLSGVDSFGHAGVVMTWYSSFEFWCATAILLYCLIRLTKVQAWWRGEWSSSRIRWRDRAWLMIVISVAMLMTTLMIIFPLDPDTAPPALLLLGRSLIILSAVLFLTVPLVGWVSALDFAVPPHLRTGAPPWTIRPARPAGARPAPRLGPPVPGRTAIRFHRPAVRFKDRFRAYRLEIDGETVGEIRHGGEVTIVTTPGTRTVRALIDWMESPPLTVTVQPGRTVTVLVEPGDVSGLDAMQPREDYLFLSVDER</sequence>
<organism evidence="2 3">
    <name type="scientific">Actinoplanes xinjiangensis</name>
    <dbReference type="NCBI Taxonomy" id="512350"/>
    <lineage>
        <taxon>Bacteria</taxon>
        <taxon>Bacillati</taxon>
        <taxon>Actinomycetota</taxon>
        <taxon>Actinomycetes</taxon>
        <taxon>Micromonosporales</taxon>
        <taxon>Micromonosporaceae</taxon>
        <taxon>Actinoplanes</taxon>
    </lineage>
</organism>
<evidence type="ECO:0000313" key="2">
    <source>
        <dbReference type="EMBL" id="PWK45176.1"/>
    </source>
</evidence>
<keyword evidence="1" id="KW-0812">Transmembrane</keyword>
<comment type="caution">
    <text evidence="2">The sequence shown here is derived from an EMBL/GenBank/DDBJ whole genome shotgun (WGS) entry which is preliminary data.</text>
</comment>